<dbReference type="InterPro" id="IPR029044">
    <property type="entry name" value="Nucleotide-diphossugar_trans"/>
</dbReference>
<dbReference type="Pfam" id="PF12804">
    <property type="entry name" value="NTP_transf_3"/>
    <property type="match status" value="1"/>
</dbReference>
<reference evidence="3 4" key="1">
    <citation type="submission" date="2023-08" db="EMBL/GenBank/DDBJ databases">
        <title>genomic of DY56.</title>
        <authorList>
            <person name="Wang Y."/>
        </authorList>
    </citation>
    <scope>NUCLEOTIDE SEQUENCE [LARGE SCALE GENOMIC DNA]</scope>
    <source>
        <strain evidence="3 4">DY56-A-20</strain>
    </source>
</reference>
<evidence type="ECO:0000259" key="2">
    <source>
        <dbReference type="Pfam" id="PF12804"/>
    </source>
</evidence>
<gene>
    <name evidence="3" type="ORF">Q9K01_09890</name>
</gene>
<dbReference type="EMBL" id="JAVAIL010000003">
    <property type="protein sequence ID" value="MDP4539935.1"/>
    <property type="molecule type" value="Genomic_DNA"/>
</dbReference>
<dbReference type="Gene3D" id="3.90.550.10">
    <property type="entry name" value="Spore Coat Polysaccharide Biosynthesis Protein SpsA, Chain A"/>
    <property type="match status" value="1"/>
</dbReference>
<dbReference type="CDD" id="cd04182">
    <property type="entry name" value="GT_2_like_f"/>
    <property type="match status" value="1"/>
</dbReference>
<name>A0ABT9HAS3_9SPHN</name>
<keyword evidence="1" id="KW-0460">Magnesium</keyword>
<feature type="domain" description="MobA-like NTP transferase" evidence="2">
    <location>
        <begin position="15"/>
        <end position="159"/>
    </location>
</feature>
<dbReference type="SUPFAM" id="SSF53448">
    <property type="entry name" value="Nucleotide-diphospho-sugar transferases"/>
    <property type="match status" value="1"/>
</dbReference>
<organism evidence="3 4">
    <name type="scientific">Qipengyuania benthica</name>
    <dbReference type="NCBI Taxonomy" id="3067651"/>
    <lineage>
        <taxon>Bacteria</taxon>
        <taxon>Pseudomonadati</taxon>
        <taxon>Pseudomonadota</taxon>
        <taxon>Alphaproteobacteria</taxon>
        <taxon>Sphingomonadales</taxon>
        <taxon>Erythrobacteraceae</taxon>
        <taxon>Qipengyuania</taxon>
    </lineage>
</organism>
<protein>
    <submittedName>
        <fullName evidence="3">Nucleotidyltransferase family protein</fullName>
    </submittedName>
</protein>
<evidence type="ECO:0000256" key="1">
    <source>
        <dbReference type="ARBA" id="ARBA00022842"/>
    </source>
</evidence>
<evidence type="ECO:0000313" key="3">
    <source>
        <dbReference type="EMBL" id="MDP4539935.1"/>
    </source>
</evidence>
<evidence type="ECO:0000313" key="4">
    <source>
        <dbReference type="Proteomes" id="UP001235664"/>
    </source>
</evidence>
<proteinExistence type="predicted"/>
<dbReference type="InterPro" id="IPR025877">
    <property type="entry name" value="MobA-like_NTP_Trfase"/>
</dbReference>
<keyword evidence="4" id="KW-1185">Reference proteome</keyword>
<dbReference type="PANTHER" id="PTHR43777">
    <property type="entry name" value="MOLYBDENUM COFACTOR CYTIDYLYLTRANSFERASE"/>
    <property type="match status" value="1"/>
</dbReference>
<sequence>MNACADPLDPSIAVALLAAGRGERFTGDKLAAELGPYPLWQWAAEVATQAGFVTRFVVASEHSASLFSGTQWRIALNDRAGEGLASSVRCAAQAAKDCSRLVILLADMPFVEAGHLRRLALADGALFTRYPDGRHGNPAGFPAAMFSRLGGLHGDRGAGGHGRSEDAEALSPFSPASLFDIDTVADLALAEARLPVEP</sequence>
<dbReference type="RefSeq" id="WP_305930083.1">
    <property type="nucleotide sequence ID" value="NZ_JAVAIL010000003.1"/>
</dbReference>
<dbReference type="Proteomes" id="UP001235664">
    <property type="component" value="Unassembled WGS sequence"/>
</dbReference>
<dbReference type="PANTHER" id="PTHR43777:SF1">
    <property type="entry name" value="MOLYBDENUM COFACTOR CYTIDYLYLTRANSFERASE"/>
    <property type="match status" value="1"/>
</dbReference>
<accession>A0ABT9HAS3</accession>
<comment type="caution">
    <text evidence="3">The sequence shown here is derived from an EMBL/GenBank/DDBJ whole genome shotgun (WGS) entry which is preliminary data.</text>
</comment>